<dbReference type="Pfam" id="PF01858">
    <property type="entry name" value="RB_A"/>
    <property type="match status" value="1"/>
</dbReference>
<dbReference type="GO" id="GO:0031175">
    <property type="term" value="P:neuron projection development"/>
    <property type="evidence" value="ECO:0007669"/>
    <property type="project" value="TreeGrafter"/>
</dbReference>
<dbReference type="PANTHER" id="PTHR13742:SF36">
    <property type="entry name" value="RETINOBLASTOMA-ASSOCIATED PROTEIN"/>
    <property type="match status" value="1"/>
</dbReference>
<dbReference type="GO" id="GO:0048667">
    <property type="term" value="P:cell morphogenesis involved in neuron differentiation"/>
    <property type="evidence" value="ECO:0007669"/>
    <property type="project" value="TreeGrafter"/>
</dbReference>
<dbReference type="Proteomes" id="UP000314982">
    <property type="component" value="Unassembled WGS sequence"/>
</dbReference>
<dbReference type="InterPro" id="IPR028309">
    <property type="entry name" value="RB_fam"/>
</dbReference>
<dbReference type="AlphaFoldDB" id="A0A4W5P1C2"/>
<feature type="domain" description="Retinoblastoma-associated protein A-box" evidence="2">
    <location>
        <begin position="173"/>
        <end position="368"/>
    </location>
</feature>
<evidence type="ECO:0000259" key="2">
    <source>
        <dbReference type="SMART" id="SM01368"/>
    </source>
</evidence>
<dbReference type="Gene3D" id="1.10.472.10">
    <property type="entry name" value="Cyclin-like"/>
    <property type="match status" value="1"/>
</dbReference>
<accession>A0A4W5P1C2</accession>
<feature type="transmembrane region" description="Helical" evidence="1">
    <location>
        <begin position="76"/>
        <end position="100"/>
    </location>
</feature>
<dbReference type="SMART" id="SM01368">
    <property type="entry name" value="RB_A"/>
    <property type="match status" value="1"/>
</dbReference>
<reference evidence="4" key="2">
    <citation type="submission" date="2025-08" db="UniProtKB">
        <authorList>
            <consortium name="Ensembl"/>
        </authorList>
    </citation>
    <scope>IDENTIFICATION</scope>
</reference>
<dbReference type="Ensembl" id="ENSHHUT00000060377.1">
    <property type="protein sequence ID" value="ENSHHUP00000058376.1"/>
    <property type="gene ID" value="ENSHHUG00000034712.1"/>
</dbReference>
<reference evidence="4" key="3">
    <citation type="submission" date="2025-09" db="UniProtKB">
        <authorList>
            <consortium name="Ensembl"/>
        </authorList>
    </citation>
    <scope>IDENTIFICATION</scope>
</reference>
<dbReference type="InterPro" id="IPR015030">
    <property type="entry name" value="RB_C"/>
</dbReference>
<dbReference type="SMART" id="SM01369">
    <property type="entry name" value="Rb_C"/>
    <property type="match status" value="1"/>
</dbReference>
<protein>
    <submittedName>
        <fullName evidence="4">Retinoblastoma 1</fullName>
    </submittedName>
</protein>
<dbReference type="GO" id="GO:2000134">
    <property type="term" value="P:negative regulation of G1/S transition of mitotic cell cycle"/>
    <property type="evidence" value="ECO:0007669"/>
    <property type="project" value="TreeGrafter"/>
</dbReference>
<dbReference type="GO" id="GO:0000977">
    <property type="term" value="F:RNA polymerase II transcription regulatory region sequence-specific DNA binding"/>
    <property type="evidence" value="ECO:0007669"/>
    <property type="project" value="TreeGrafter"/>
</dbReference>
<keyword evidence="1" id="KW-1133">Transmembrane helix</keyword>
<evidence type="ECO:0000256" key="1">
    <source>
        <dbReference type="SAM" id="Phobius"/>
    </source>
</evidence>
<dbReference type="GO" id="GO:0035189">
    <property type="term" value="C:Rb-E2F complex"/>
    <property type="evidence" value="ECO:0007669"/>
    <property type="project" value="TreeGrafter"/>
</dbReference>
<dbReference type="GeneTree" id="ENSGT00950000183202"/>
<evidence type="ECO:0000313" key="5">
    <source>
        <dbReference type="Proteomes" id="UP000314982"/>
    </source>
</evidence>
<dbReference type="InterPro" id="IPR036915">
    <property type="entry name" value="Cyclin-like_sf"/>
</dbReference>
<dbReference type="InterPro" id="IPR002720">
    <property type="entry name" value="RB_A"/>
</dbReference>
<organism evidence="4 5">
    <name type="scientific">Hucho hucho</name>
    <name type="common">huchen</name>
    <dbReference type="NCBI Taxonomy" id="62062"/>
    <lineage>
        <taxon>Eukaryota</taxon>
        <taxon>Metazoa</taxon>
        <taxon>Chordata</taxon>
        <taxon>Craniata</taxon>
        <taxon>Vertebrata</taxon>
        <taxon>Euteleostomi</taxon>
        <taxon>Actinopterygii</taxon>
        <taxon>Neopterygii</taxon>
        <taxon>Teleostei</taxon>
        <taxon>Protacanthopterygii</taxon>
        <taxon>Salmoniformes</taxon>
        <taxon>Salmonidae</taxon>
        <taxon>Salmoninae</taxon>
        <taxon>Hucho</taxon>
    </lineage>
</organism>
<dbReference type="PANTHER" id="PTHR13742">
    <property type="entry name" value="RETINOBLASTOMA-ASSOCIATED PROTEIN RB -RELATED"/>
    <property type="match status" value="1"/>
</dbReference>
<proteinExistence type="predicted"/>
<feature type="transmembrane region" description="Helical" evidence="1">
    <location>
        <begin position="149"/>
        <end position="167"/>
    </location>
</feature>
<feature type="domain" description="Retinoblastoma-associated protein C-terminal" evidence="3">
    <location>
        <begin position="420"/>
        <end position="546"/>
    </location>
</feature>
<dbReference type="Pfam" id="PF08934">
    <property type="entry name" value="Rb_C"/>
    <property type="match status" value="2"/>
</dbReference>
<evidence type="ECO:0000313" key="4">
    <source>
        <dbReference type="Ensembl" id="ENSHHUP00000058376.1"/>
    </source>
</evidence>
<reference evidence="5" key="1">
    <citation type="submission" date="2018-06" db="EMBL/GenBank/DDBJ databases">
        <title>Genome assembly of Danube salmon.</title>
        <authorList>
            <person name="Macqueen D.J."/>
            <person name="Gundappa M.K."/>
        </authorList>
    </citation>
    <scope>NUCLEOTIDE SEQUENCE [LARGE SCALE GENOMIC DNA]</scope>
</reference>
<dbReference type="GO" id="GO:0006357">
    <property type="term" value="P:regulation of transcription by RNA polymerase II"/>
    <property type="evidence" value="ECO:0007669"/>
    <property type="project" value="InterPro"/>
</dbReference>
<keyword evidence="1" id="KW-0812">Transmembrane</keyword>
<dbReference type="GO" id="GO:0000785">
    <property type="term" value="C:chromatin"/>
    <property type="evidence" value="ECO:0007669"/>
    <property type="project" value="TreeGrafter"/>
</dbReference>
<dbReference type="Gene3D" id="1.10.472.140">
    <property type="match status" value="1"/>
</dbReference>
<dbReference type="SUPFAM" id="SSF47954">
    <property type="entry name" value="Cyclin-like"/>
    <property type="match status" value="1"/>
</dbReference>
<dbReference type="STRING" id="62062.ENSHHUP00000058376"/>
<evidence type="ECO:0000259" key="3">
    <source>
        <dbReference type="SMART" id="SM01369"/>
    </source>
</evidence>
<keyword evidence="5" id="KW-1185">Reference proteome</keyword>
<keyword evidence="1" id="KW-0472">Membrane</keyword>
<sequence length="553" mass="62269">RLWGACLFVPVTDLEVASFTFTQVQKAVDLKVLQMEDDLVISFHLMVCVLEFFIRRCPPSLLQTPNPSTYKVEIKFTLLGILCLGFLCLSSHWSSVVLVFQVKNVYQTSFSAFLDSMGLSGTQGLPQVRCTHCIKCWSLLLLQSLSPCFIYISVVSLSSTIVFIMHFHPYLHRSAMNSIAQLRVDLTSSGDQPSATLALYFKNCKVDPTEKVLQRVERLGQLFSQMFGHAVEPRCVGLGKWRFTLGVRLYYRVMVSMLKSVNDLVLFRKLLNECTFHTSLLACALEVIMATYGSSLMNGGYNNCGSIPVETDLFFLWILDVFQLTAFDFYKVIESFIKAEPSRSKDIVKHLELCEHLIMETIAWRRLLKQTRKEGPVEQAEPPAILNQTLQHTCKSPQGQYVSIIVSYNLVFMQELKTNILQYASPRVRQTVSAPMCSPTPPMRVHGSNNVYISPMKSPSRMSPGVMTPRTRILVSIGESFGVRDHFHPHLISSRRLILRFDIDGQDEADGSKPDGDSTVIQKLAEINLTIGFGWDSDLDSLLATAEQSIISS</sequence>
<name>A0A4W5P1C2_9TELE</name>